<dbReference type="GO" id="GO:0005524">
    <property type="term" value="F:ATP binding"/>
    <property type="evidence" value="ECO:0007669"/>
    <property type="project" value="UniProtKB-KW"/>
</dbReference>
<evidence type="ECO:0000259" key="15">
    <source>
        <dbReference type="PROSITE" id="PS51189"/>
    </source>
</evidence>
<reference evidence="17" key="2">
    <citation type="submission" date="2020-05" db="UniProtKB">
        <authorList>
            <consortium name="EnsemblMetazoa"/>
        </authorList>
    </citation>
    <scope>IDENTIFICATION</scope>
    <source>
        <strain evidence="17">A-37</strain>
    </source>
</reference>
<dbReference type="Proteomes" id="UP000075883">
    <property type="component" value="Unassembled WGS sequence"/>
</dbReference>
<accession>A0A182M4G9</accession>
<dbReference type="InterPro" id="IPR000403">
    <property type="entry name" value="PI3/4_kinase_cat_dom"/>
</dbReference>
<dbReference type="Pfam" id="PF00454">
    <property type="entry name" value="PI3_PI4_kinase"/>
    <property type="match status" value="1"/>
</dbReference>
<dbReference type="Pfam" id="PF02259">
    <property type="entry name" value="FAT"/>
    <property type="match status" value="1"/>
</dbReference>
<dbReference type="InterPro" id="IPR038980">
    <property type="entry name" value="ATM_plant"/>
</dbReference>
<dbReference type="GO" id="GO:0004674">
    <property type="term" value="F:protein serine/threonine kinase activity"/>
    <property type="evidence" value="ECO:0007669"/>
    <property type="project" value="UniProtKB-KW"/>
</dbReference>
<name>A0A182M4G9_9DIPT</name>
<dbReference type="SUPFAM" id="SSF56112">
    <property type="entry name" value="Protein kinase-like (PK-like)"/>
    <property type="match status" value="1"/>
</dbReference>
<dbReference type="FunFam" id="3.30.1010.10:FF:000023">
    <property type="entry name" value="Serine/threonine-protein kinase ATM"/>
    <property type="match status" value="1"/>
</dbReference>
<evidence type="ECO:0000256" key="9">
    <source>
        <dbReference type="ARBA" id="ARBA00023242"/>
    </source>
</evidence>
<evidence type="ECO:0000259" key="14">
    <source>
        <dbReference type="PROSITE" id="PS50290"/>
    </source>
</evidence>
<dbReference type="InterPro" id="IPR003151">
    <property type="entry name" value="PIK-rel_kinase_FAT"/>
</dbReference>
<keyword evidence="18" id="KW-1185">Reference proteome</keyword>
<keyword evidence="9" id="KW-0539">Nucleus</keyword>
<dbReference type="InterPro" id="IPR036940">
    <property type="entry name" value="PI3/4_kinase_cat_sf"/>
</dbReference>
<dbReference type="PROSITE" id="PS51190">
    <property type="entry name" value="FATC"/>
    <property type="match status" value="1"/>
</dbReference>
<keyword evidence="4" id="KW-0808">Transferase</keyword>
<dbReference type="InterPro" id="IPR044107">
    <property type="entry name" value="PIKKc_ATM"/>
</dbReference>
<evidence type="ECO:0000256" key="11">
    <source>
        <dbReference type="ARBA" id="ARBA00047899"/>
    </source>
</evidence>
<dbReference type="GO" id="GO:0006281">
    <property type="term" value="P:DNA repair"/>
    <property type="evidence" value="ECO:0007669"/>
    <property type="project" value="InterPro"/>
</dbReference>
<keyword evidence="3" id="KW-0723">Serine/threonine-protein kinase</keyword>
<dbReference type="GO" id="GO:0005634">
    <property type="term" value="C:nucleus"/>
    <property type="evidence" value="ECO:0007669"/>
    <property type="project" value="UniProtKB-SubCell"/>
</dbReference>
<keyword evidence="5" id="KW-0547">Nucleotide-binding</keyword>
<dbReference type="PROSITE" id="PS00916">
    <property type="entry name" value="PI3_4_KINASE_2"/>
    <property type="match status" value="1"/>
</dbReference>
<evidence type="ECO:0000256" key="2">
    <source>
        <dbReference type="ARBA" id="ARBA00012513"/>
    </source>
</evidence>
<evidence type="ECO:0000256" key="13">
    <source>
        <dbReference type="ARBA" id="ARBA00073111"/>
    </source>
</evidence>
<dbReference type="InterPro" id="IPR003152">
    <property type="entry name" value="FATC_dom"/>
</dbReference>
<feature type="domain" description="PI3K/PI4K catalytic" evidence="14">
    <location>
        <begin position="2346"/>
        <end position="2660"/>
    </location>
</feature>
<feature type="domain" description="FATC" evidence="16">
    <location>
        <begin position="2676"/>
        <end position="2708"/>
    </location>
</feature>
<evidence type="ECO:0000256" key="8">
    <source>
        <dbReference type="ARBA" id="ARBA00022840"/>
    </source>
</evidence>
<dbReference type="InterPro" id="IPR011009">
    <property type="entry name" value="Kinase-like_dom_sf"/>
</dbReference>
<dbReference type="CDD" id="cd05171">
    <property type="entry name" value="PIKKc_ATM"/>
    <property type="match status" value="1"/>
</dbReference>
<evidence type="ECO:0000256" key="5">
    <source>
        <dbReference type="ARBA" id="ARBA00022741"/>
    </source>
</evidence>
<dbReference type="STRING" id="139723.A0A182M4G9"/>
<evidence type="ECO:0000256" key="7">
    <source>
        <dbReference type="ARBA" id="ARBA00022777"/>
    </source>
</evidence>
<keyword evidence="8" id="KW-0067">ATP-binding</keyword>
<dbReference type="PROSITE" id="PS51189">
    <property type="entry name" value="FAT"/>
    <property type="match status" value="1"/>
</dbReference>
<protein>
    <recommendedName>
        <fullName evidence="13">Serine/threonine-protein kinase ATM</fullName>
        <ecNumber evidence="2">2.7.11.1</ecNumber>
    </recommendedName>
</protein>
<comment type="catalytic activity">
    <reaction evidence="11">
        <text>L-threonyl-[protein] + ATP = O-phospho-L-threonyl-[protein] + ADP + H(+)</text>
        <dbReference type="Rhea" id="RHEA:46608"/>
        <dbReference type="Rhea" id="RHEA-COMP:11060"/>
        <dbReference type="Rhea" id="RHEA-COMP:11605"/>
        <dbReference type="ChEBI" id="CHEBI:15378"/>
        <dbReference type="ChEBI" id="CHEBI:30013"/>
        <dbReference type="ChEBI" id="CHEBI:30616"/>
        <dbReference type="ChEBI" id="CHEBI:61977"/>
        <dbReference type="ChEBI" id="CHEBI:456216"/>
        <dbReference type="EC" id="2.7.11.1"/>
    </reaction>
</comment>
<proteinExistence type="predicted"/>
<dbReference type="InterPro" id="IPR018936">
    <property type="entry name" value="PI3/4_kinase_CS"/>
</dbReference>
<evidence type="ECO:0000256" key="4">
    <source>
        <dbReference type="ARBA" id="ARBA00022679"/>
    </source>
</evidence>
<dbReference type="Pfam" id="PF02260">
    <property type="entry name" value="FATC"/>
    <property type="match status" value="1"/>
</dbReference>
<dbReference type="PANTHER" id="PTHR37079:SF4">
    <property type="entry name" value="SERINE_THREONINE-PROTEIN KINASE ATM"/>
    <property type="match status" value="1"/>
</dbReference>
<dbReference type="SMART" id="SM01343">
    <property type="entry name" value="FATC"/>
    <property type="match status" value="1"/>
</dbReference>
<evidence type="ECO:0000256" key="3">
    <source>
        <dbReference type="ARBA" id="ARBA00022527"/>
    </source>
</evidence>
<dbReference type="EC" id="2.7.11.1" evidence="2"/>
<dbReference type="Gene3D" id="1.10.1070.11">
    <property type="entry name" value="Phosphatidylinositol 3-/4-kinase, catalytic domain"/>
    <property type="match status" value="1"/>
</dbReference>
<evidence type="ECO:0000256" key="10">
    <source>
        <dbReference type="ARBA" id="ARBA00023306"/>
    </source>
</evidence>
<keyword evidence="7" id="KW-0418">Kinase</keyword>
<dbReference type="EMBL" id="AXCM01006310">
    <property type="status" value="NOT_ANNOTATED_CDS"/>
    <property type="molecule type" value="Genomic_DNA"/>
</dbReference>
<keyword evidence="10" id="KW-0131">Cell cycle</keyword>
<reference evidence="18" key="1">
    <citation type="submission" date="2013-09" db="EMBL/GenBank/DDBJ databases">
        <title>The Genome Sequence of Anopheles culicifacies species A.</title>
        <authorList>
            <consortium name="The Broad Institute Genomics Platform"/>
            <person name="Neafsey D.E."/>
            <person name="Besansky N."/>
            <person name="Howell P."/>
            <person name="Walton C."/>
            <person name="Young S.K."/>
            <person name="Zeng Q."/>
            <person name="Gargeya S."/>
            <person name="Fitzgerald M."/>
            <person name="Haas B."/>
            <person name="Abouelleil A."/>
            <person name="Allen A.W."/>
            <person name="Alvarado L."/>
            <person name="Arachchi H.M."/>
            <person name="Berlin A.M."/>
            <person name="Chapman S.B."/>
            <person name="Gainer-Dewar J."/>
            <person name="Goldberg J."/>
            <person name="Griggs A."/>
            <person name="Gujja S."/>
            <person name="Hansen M."/>
            <person name="Howarth C."/>
            <person name="Imamovic A."/>
            <person name="Ireland A."/>
            <person name="Larimer J."/>
            <person name="McCowan C."/>
            <person name="Murphy C."/>
            <person name="Pearson M."/>
            <person name="Poon T.W."/>
            <person name="Priest M."/>
            <person name="Roberts A."/>
            <person name="Saif S."/>
            <person name="Shea T."/>
            <person name="Sisk P."/>
            <person name="Sykes S."/>
            <person name="Wortman J."/>
            <person name="Nusbaum C."/>
            <person name="Birren B."/>
        </authorList>
    </citation>
    <scope>NUCLEOTIDE SEQUENCE [LARGE SCALE GENOMIC DNA]</scope>
    <source>
        <strain evidence="18">A-37</strain>
    </source>
</reference>
<dbReference type="EnsemblMetazoa" id="ACUA009262-RA">
    <property type="protein sequence ID" value="ACUA009262-PA"/>
    <property type="gene ID" value="ACUA009262"/>
</dbReference>
<dbReference type="VEuPathDB" id="VectorBase:ACUA009262"/>
<evidence type="ECO:0000259" key="16">
    <source>
        <dbReference type="PROSITE" id="PS51190"/>
    </source>
</evidence>
<evidence type="ECO:0000313" key="17">
    <source>
        <dbReference type="EnsemblMetazoa" id="ACUA009262-PA"/>
    </source>
</evidence>
<dbReference type="PROSITE" id="PS00915">
    <property type="entry name" value="PI3_4_KINASE_1"/>
    <property type="match status" value="1"/>
</dbReference>
<keyword evidence="6" id="KW-0227">DNA damage</keyword>
<comment type="catalytic activity">
    <reaction evidence="12">
        <text>L-seryl-[protein] + ATP = O-phospho-L-seryl-[protein] + ADP + H(+)</text>
        <dbReference type="Rhea" id="RHEA:17989"/>
        <dbReference type="Rhea" id="RHEA-COMP:9863"/>
        <dbReference type="Rhea" id="RHEA-COMP:11604"/>
        <dbReference type="ChEBI" id="CHEBI:15378"/>
        <dbReference type="ChEBI" id="CHEBI:29999"/>
        <dbReference type="ChEBI" id="CHEBI:30616"/>
        <dbReference type="ChEBI" id="CHEBI:83421"/>
        <dbReference type="ChEBI" id="CHEBI:456216"/>
        <dbReference type="EC" id="2.7.11.1"/>
    </reaction>
</comment>
<evidence type="ECO:0000256" key="1">
    <source>
        <dbReference type="ARBA" id="ARBA00004123"/>
    </source>
</evidence>
<dbReference type="SMART" id="SM00146">
    <property type="entry name" value="PI3Kc"/>
    <property type="match status" value="1"/>
</dbReference>
<evidence type="ECO:0000256" key="12">
    <source>
        <dbReference type="ARBA" id="ARBA00048679"/>
    </source>
</evidence>
<evidence type="ECO:0000313" key="18">
    <source>
        <dbReference type="Proteomes" id="UP000075883"/>
    </source>
</evidence>
<dbReference type="PANTHER" id="PTHR37079">
    <property type="entry name" value="SERINE/THREONINE-PROTEIN KINASE ATM"/>
    <property type="match status" value="1"/>
</dbReference>
<sequence length="2708" mass="310446">MDRELCSLLVEMPSEKVTVRQKAFNKMITILNNREEDFLAYMSSDSFETTWSAIFDAAYQGIKKQSCTNKGQTQSKHYDFIVVLNKLIELAMGREAPQLTFSQLIGSIVHAVNDQAMREHFGMSFLQVLTKYVLSTRWCLTTVTYDQWKDIFDSCFVMMDTSQAAKVTALSCFSLAVVKFLNNCSKQTLLAAYLTRLMDYVRQMANEKKVNVLYELIKTALLVVQAITVDCKTKTIEFLEAIIPYTVKLYKEGNLRNEQKSTLFRLMHLSLIILYPEGKSLAHAKSLTKDYAVDVNDEECRKTLREYHYIVTCEMKPSKQSSSYGAKETHFCDGFIDFAARLCYTVYWHEDNWKESNSDETAVKRNKQFNKLQSVLEMIGSAPNHYNSRWLFILSAILERYDAALQAEDYMHVLRVLCSIQPTLQSSMEHNAFYQCCTGLLNFEQKPSFRSLIATLENEHLELWNKIIAAAFRGSTNTNAKTSSESSLLLQLLIRHGKYPNVSFLNGTVLEAFYTYAVQKTNVNVGTVLCILDTVGSIECLGNVDDVLTKLFSYLYPQTRETQTKAILCAKEKLSVKTLAHISILSVVTKRVIPEKEKSTTNKAQHTAKHFYQEQDKQMQNLEHMLQLHSLDNLIALEERKKQTQGLRAAERIYFNINEPLFLRLCEVVSFDNHVLSVDNTLLVDGVIRICYDLELYLEMLNLLLIHEAYNEEQCNRSQLYKKVLIKFGQLNQGFERLLANGANKNMTENIAERLLAIFRGPHHASVKKLIRKTEHTMVLRWVIEQIDTTEREDSECVKVLQADKLSSEQQWYRCLYHIVAEYLQYDGPCTDEVHDLLDKLTLNVYNSLDLFYIFDLCGILLKQTSHELVAIWVLRNIVDVCKIHYADPIIAEMIIDLYADLTSFVSPYEEMVRNVTIVLYSFQKQCAKHMYSTQLQIKIFAQVKYLLKAYPQHIRTQTHEPIYTGLVSLLSSTCYRIKLEAVRNMLHFMKSDWAYNDVTSIPSTYYQFQMQLYDMINFDGLLSAVTDEDEKHFKKNIAYVIVCMQPEQFEQFCKSIGVQQADMVKSILPKCVSFLLPKYAKCDKMAPKYNAMADRMHKALAPFLSAIDLKEHTTEIIMHLTYRLNESDELGKLADLDLPSWLADDLFITKATYATALEHLKQSVWGTSPIKYTLLSNLCLKNSSAIERTLTEVKRCLWTAEEYEQKLVHLFQYTVILDHLKEYIGQQKERSFKPYLVRDVVYFLCNLLVTFPTLRLATVNCMERFLAIVVTSSDASELLSQHLHFIVSSLLEVESVDRSSKIAQKSLSLLRFLILQNSSTFTSAIGKLNYLPHDERFNELRLMISRQKTGGHESLLPRDEIAALIELPNLRYEDIAALRIMLTTKKKELKMLCEELSDRSVSSTVDGESVLHRLVYILLEVVQTSTFDKRSIEALRCLGEIGPIDLGTMLLKTDGEMIAYDMVCSNSGTKAKLPTLHPFMGNSPEEVKLFTYAAGRELALSTILANKRLDYHVFVQQVSGALLSFLGNSVLKRLAEQETAFAEKIVPLLVQIVLKQFEERAIETIAAFINEFFSKFDVASSEVQYIFNDPKAIQLMLMIVECSRIHNQLFPQYKISINYLPIAQASQFCQAHFKAILYGELWYREEVQKDNGEVKKQPTLLGIMKACHLAVGVNDAVTSFLNPIHEQMEYYRLNQNYAKCLVWQDANTAWGGGRRESTSHGAMEGTSQNFLQTLKDSSLYGLARSLHVPQQTDYECGWRLSDWDIIIDTDGTDTKRETIGINGLRVQSQSFERAHYTALKCLHLRDELAVQSAIVEAQRAISEIFKLTSTESTKYIYHALCRLRMLQQIEDFGEIHFAKQIDCEPDMLQKWKEQDELPHSEFTLMESILSQRLSIFSTAGIRAKRKWVPSAVYSTLLLLIHESRLRGYEDCAIRNVVLIGKEQLPANVQSIVMLENAQLNWTSGHRVVARELVWEVMNSTEYNDPMVKAVACRLYGEFQAEGHLQEIKSLCADYFQQAEKCVHFVLSREKNDQKTVPGTIPSTHRCFEADRSLTVQHTVAKYADREFVRLSKFFRSQEWEARKTNLARMEEEATRLQAEAAHATDQRRKDLGRSLHVMHKNLARDKKAAEEVEQNRGDYLNLSLCYYLMYAKQATIVSDMVIFRIISLWLNNQDNKNACNLIEKSLLTIPSYKFIAVLPQLTPRIGGDGAVGALVQKALIQCAQDHPHHTLPFVFAQLYAFKDRPEHEAPANDNRLLGVRQVYKKLKQQPALEQMLEQTERMNLALIELANKTLSTSASFREYTMNKRDSLGQLQNLDLIHCPTVELPVVKGGNYRARIVGIKRWDPKVIGVGGINAPKKLTCLCLNGTKRTQLLKGKDDMRQDAVMQQVFGILNILLRHDKETAHRKLSVRTYKVVPLSQQSGILEWCNNTMPIGAWLLNGHVKYRPQDIEPSAARKKFMNNAQAGMTVDKKLQNYLDICNKIRPVFRHYFLEQYLKPGVWFERQQQYIKSVAANSMIGYVLGIGDRHVQNILIDKLTGEVIHIDFGIAFEMGKNLPTPETVPFRLTRDIVDGMGISSVEGVFRKSCEKTLEVLRNNQTVILAILEVLLYDPLYSWNVLSNKKANHRQQQAYLSADGTDDEEPIGLSIRGDINVTAERTLIQVEEKLLGQEDNKYISVEGQVQMLIFNATNKRNLCQVFAGWQPYL</sequence>
<dbReference type="InterPro" id="IPR014009">
    <property type="entry name" value="PIK_FAT"/>
</dbReference>
<dbReference type="PROSITE" id="PS50290">
    <property type="entry name" value="PI3_4_KINASE_3"/>
    <property type="match status" value="1"/>
</dbReference>
<feature type="domain" description="FAT" evidence="15">
    <location>
        <begin position="1622"/>
        <end position="2241"/>
    </location>
</feature>
<dbReference type="Gene3D" id="3.30.1010.10">
    <property type="entry name" value="Phosphatidylinositol 3-kinase Catalytic Subunit, Chain A, domain 4"/>
    <property type="match status" value="1"/>
</dbReference>
<comment type="subcellular location">
    <subcellularLocation>
        <location evidence="1">Nucleus</location>
    </subcellularLocation>
</comment>
<organism evidence="17 18">
    <name type="scientific">Anopheles culicifacies</name>
    <dbReference type="NCBI Taxonomy" id="139723"/>
    <lineage>
        <taxon>Eukaryota</taxon>
        <taxon>Metazoa</taxon>
        <taxon>Ecdysozoa</taxon>
        <taxon>Arthropoda</taxon>
        <taxon>Hexapoda</taxon>
        <taxon>Insecta</taxon>
        <taxon>Pterygota</taxon>
        <taxon>Neoptera</taxon>
        <taxon>Endopterygota</taxon>
        <taxon>Diptera</taxon>
        <taxon>Nematocera</taxon>
        <taxon>Culicoidea</taxon>
        <taxon>Culicidae</taxon>
        <taxon>Anophelinae</taxon>
        <taxon>Anopheles</taxon>
        <taxon>culicifacies species complex</taxon>
    </lineage>
</organism>
<evidence type="ECO:0000256" key="6">
    <source>
        <dbReference type="ARBA" id="ARBA00022763"/>
    </source>
</evidence>